<protein>
    <submittedName>
        <fullName evidence="2">Uncharacterized protein</fullName>
    </submittedName>
</protein>
<dbReference type="RefSeq" id="YP_010738263.1">
    <property type="nucleotide sequence ID" value="NC_073024.1"/>
</dbReference>
<proteinExistence type="predicted"/>
<accession>A0A6M3T8C6</accession>
<feature type="transmembrane region" description="Helical" evidence="1">
    <location>
        <begin position="12"/>
        <end position="29"/>
    </location>
</feature>
<keyword evidence="3" id="KW-1185">Reference proteome</keyword>
<keyword evidence="1" id="KW-0472">Membrane</keyword>
<evidence type="ECO:0000256" key="1">
    <source>
        <dbReference type="SAM" id="Phobius"/>
    </source>
</evidence>
<name>A0A6M3T8C6_9CAUD</name>
<dbReference type="KEGG" id="vg:79585629"/>
<keyword evidence="1" id="KW-0812">Transmembrane</keyword>
<dbReference type="EMBL" id="MN734439">
    <property type="protein sequence ID" value="QJD54557.1"/>
    <property type="molecule type" value="Genomic_DNA"/>
</dbReference>
<evidence type="ECO:0000313" key="2">
    <source>
        <dbReference type="EMBL" id="QJD54557.1"/>
    </source>
</evidence>
<reference evidence="2 3" key="1">
    <citation type="submission" date="2019-11" db="EMBL/GenBank/DDBJ databases">
        <authorList>
            <person name="Hylling O."/>
            <person name="Hansen L.H."/>
            <person name="Johansen A."/>
        </authorList>
    </citation>
    <scope>NUCLEOTIDE SEQUENCE [LARGE SCALE GENOMIC DNA]</scope>
</reference>
<keyword evidence="1" id="KW-1133">Transmembrane helix</keyword>
<organism evidence="2 3">
    <name type="scientific">Sphingomonas phage Kharn</name>
    <dbReference type="NCBI Taxonomy" id="2686312"/>
    <lineage>
        <taxon>Viruses</taxon>
        <taxon>Duplodnaviria</taxon>
        <taxon>Heunggongvirae</taxon>
        <taxon>Uroviricota</taxon>
        <taxon>Caudoviricetes</taxon>
        <taxon>Johnpaulvirinae</taxon>
        <taxon>Kharnvirus</taxon>
        <taxon>Kharnvirus kharn</taxon>
    </lineage>
</organism>
<dbReference type="Proteomes" id="UP000501971">
    <property type="component" value="Segment"/>
</dbReference>
<evidence type="ECO:0000313" key="3">
    <source>
        <dbReference type="Proteomes" id="UP000501971"/>
    </source>
</evidence>
<dbReference type="GeneID" id="79585629"/>
<sequence length="125" mass="13585">MVEALALLRRYWPFLAIAGLVMALLYMRGDIASLKADKDRAEAKAATLESVNKTNARVIEGFAAQRLANDAIIQQLAGARTANATRETTVRTIIEKEARNDPVVRDWLNQPVPSGVRGAINAPGD</sequence>